<feature type="transmembrane region" description="Helical" evidence="8">
    <location>
        <begin position="439"/>
        <end position="461"/>
    </location>
</feature>
<dbReference type="InterPro" id="IPR036259">
    <property type="entry name" value="MFS_trans_sf"/>
</dbReference>
<evidence type="ECO:0000313" key="10">
    <source>
        <dbReference type="EMBL" id="PXZ05397.1"/>
    </source>
</evidence>
<feature type="transmembrane region" description="Helical" evidence="8">
    <location>
        <begin position="101"/>
        <end position="120"/>
    </location>
</feature>
<dbReference type="InterPro" id="IPR003663">
    <property type="entry name" value="Sugar/inositol_transpt"/>
</dbReference>
<dbReference type="PRINTS" id="PR00171">
    <property type="entry name" value="SUGRTRNSPORT"/>
</dbReference>
<dbReference type="PANTHER" id="PTHR48020">
    <property type="entry name" value="PROTON MYO-INOSITOL COTRANSPORTER"/>
    <property type="match status" value="1"/>
</dbReference>
<evidence type="ECO:0000256" key="1">
    <source>
        <dbReference type="ARBA" id="ARBA00004141"/>
    </source>
</evidence>
<keyword evidence="5 8" id="KW-1133">Transmembrane helix</keyword>
<sequence>MIIKRGKLTMENYISTNPASGPNSKTKIEPFTKLVVLFATLGGLLFGYDTGVIAGALLFIKTELQLDAVAMGMITSSLLFGAAFGALVSGRISDKIGRRKIILLLATAFVIGEVGSSLSHNVPQMVFFRVILGIGVGGVAAVVPVYIAEMAPANRRGQLVTLQELMIVSGQLIAYISNFTLHQLFGGENSWRWMLVMATLPAVILWFGMLFMPDSPRWYALNGKLAKAKEVLLKIRSKEDAQWELLEIEETLSDENKQNGSLKDLTTPWIFKVFLIGVIFVMFQQLTGVNAIMYYAPTILQSSGMSSDAALFATIANGVVSVVMTLVGIWLLGFIGRRTMALIGQMGCTFALFFIAVVGFFIPEFNSSGEVNLVRSYLVLIGMLLFLCAQQGALAPVMWLLVSEMFPMKVRGLSAGIAVFTLWCTNFSVALIFPSLLNVAGISGTYLIFACIATVGSLFMLRFLPETKGRSLEQIEHYLKEKYE</sequence>
<feature type="transmembrane region" description="Helical" evidence="8">
    <location>
        <begin position="66"/>
        <end position="89"/>
    </location>
</feature>
<dbReference type="Proteomes" id="UP000247932">
    <property type="component" value="Unassembled WGS sequence"/>
</dbReference>
<dbReference type="SUPFAM" id="SSF103473">
    <property type="entry name" value="MFS general substrate transporter"/>
    <property type="match status" value="1"/>
</dbReference>
<dbReference type="EMBL" id="QGLR01000013">
    <property type="protein sequence ID" value="PXZ05397.1"/>
    <property type="molecule type" value="Genomic_DNA"/>
</dbReference>
<dbReference type="NCBIfam" id="TIGR00879">
    <property type="entry name" value="SP"/>
    <property type="match status" value="1"/>
</dbReference>
<protein>
    <submittedName>
        <fullName evidence="10">MFS transporter</fullName>
    </submittedName>
</protein>
<evidence type="ECO:0000256" key="2">
    <source>
        <dbReference type="ARBA" id="ARBA00010992"/>
    </source>
</evidence>
<feature type="transmembrane region" description="Helical" evidence="8">
    <location>
        <begin position="413"/>
        <end position="433"/>
    </location>
</feature>
<dbReference type="Gene3D" id="1.20.1250.20">
    <property type="entry name" value="MFS general substrate transporter like domains"/>
    <property type="match status" value="1"/>
</dbReference>
<dbReference type="GO" id="GO:0016020">
    <property type="term" value="C:membrane"/>
    <property type="evidence" value="ECO:0007669"/>
    <property type="project" value="UniProtKB-SubCell"/>
</dbReference>
<accession>A0A2V4EAJ0</accession>
<dbReference type="InterPro" id="IPR020846">
    <property type="entry name" value="MFS_dom"/>
</dbReference>
<proteinExistence type="inferred from homology"/>
<dbReference type="PANTHER" id="PTHR48020:SF12">
    <property type="entry name" value="PROTON MYO-INOSITOL COTRANSPORTER"/>
    <property type="match status" value="1"/>
</dbReference>
<feature type="transmembrane region" description="Helical" evidence="8">
    <location>
        <begin position="159"/>
        <end position="181"/>
    </location>
</feature>
<evidence type="ECO:0000256" key="3">
    <source>
        <dbReference type="ARBA" id="ARBA00022448"/>
    </source>
</evidence>
<evidence type="ECO:0000256" key="6">
    <source>
        <dbReference type="ARBA" id="ARBA00023136"/>
    </source>
</evidence>
<dbReference type="GO" id="GO:0022857">
    <property type="term" value="F:transmembrane transporter activity"/>
    <property type="evidence" value="ECO:0007669"/>
    <property type="project" value="InterPro"/>
</dbReference>
<dbReference type="PROSITE" id="PS00216">
    <property type="entry name" value="SUGAR_TRANSPORT_1"/>
    <property type="match status" value="1"/>
</dbReference>
<dbReference type="PROSITE" id="PS50850">
    <property type="entry name" value="MFS"/>
    <property type="match status" value="1"/>
</dbReference>
<dbReference type="PROSITE" id="PS00217">
    <property type="entry name" value="SUGAR_TRANSPORT_2"/>
    <property type="match status" value="1"/>
</dbReference>
<dbReference type="OrthoDB" id="5368493at2"/>
<name>A0A2V4EAJ0_9GAMM</name>
<evidence type="ECO:0000259" key="9">
    <source>
        <dbReference type="PROSITE" id="PS50850"/>
    </source>
</evidence>
<gene>
    <name evidence="10" type="ORF">DKK70_12350</name>
</gene>
<dbReference type="Pfam" id="PF00083">
    <property type="entry name" value="Sugar_tr"/>
    <property type="match status" value="1"/>
</dbReference>
<evidence type="ECO:0000256" key="4">
    <source>
        <dbReference type="ARBA" id="ARBA00022692"/>
    </source>
</evidence>
<evidence type="ECO:0000256" key="8">
    <source>
        <dbReference type="SAM" id="Phobius"/>
    </source>
</evidence>
<comment type="subcellular location">
    <subcellularLocation>
        <location evidence="1">Membrane</location>
        <topology evidence="1">Multi-pass membrane protein</topology>
    </subcellularLocation>
</comment>
<keyword evidence="3 7" id="KW-0813">Transport</keyword>
<organism evidence="10 11">
    <name type="scientific">Gilliamella apicola</name>
    <dbReference type="NCBI Taxonomy" id="1196095"/>
    <lineage>
        <taxon>Bacteria</taxon>
        <taxon>Pseudomonadati</taxon>
        <taxon>Pseudomonadota</taxon>
        <taxon>Gammaproteobacteria</taxon>
        <taxon>Orbales</taxon>
        <taxon>Orbaceae</taxon>
        <taxon>Gilliamella</taxon>
    </lineage>
</organism>
<feature type="transmembrane region" description="Helical" evidence="8">
    <location>
        <begin position="342"/>
        <end position="362"/>
    </location>
</feature>
<comment type="caution">
    <text evidence="10">The sequence shown here is derived from an EMBL/GenBank/DDBJ whole genome shotgun (WGS) entry which is preliminary data.</text>
</comment>
<evidence type="ECO:0000313" key="11">
    <source>
        <dbReference type="Proteomes" id="UP000247932"/>
    </source>
</evidence>
<keyword evidence="4 8" id="KW-0812">Transmembrane</keyword>
<feature type="domain" description="Major facilitator superfamily (MFS) profile" evidence="9">
    <location>
        <begin position="35"/>
        <end position="468"/>
    </location>
</feature>
<dbReference type="InterPro" id="IPR005828">
    <property type="entry name" value="MFS_sugar_transport-like"/>
</dbReference>
<evidence type="ECO:0000256" key="7">
    <source>
        <dbReference type="RuleBase" id="RU003346"/>
    </source>
</evidence>
<feature type="transmembrane region" description="Helical" evidence="8">
    <location>
        <begin position="309"/>
        <end position="335"/>
    </location>
</feature>
<feature type="transmembrane region" description="Helical" evidence="8">
    <location>
        <begin position="126"/>
        <end position="147"/>
    </location>
</feature>
<evidence type="ECO:0000256" key="5">
    <source>
        <dbReference type="ARBA" id="ARBA00022989"/>
    </source>
</evidence>
<feature type="transmembrane region" description="Helical" evidence="8">
    <location>
        <begin position="193"/>
        <end position="212"/>
    </location>
</feature>
<comment type="similarity">
    <text evidence="2 7">Belongs to the major facilitator superfamily. Sugar transporter (TC 2.A.1.1) family.</text>
</comment>
<dbReference type="AlphaFoldDB" id="A0A2V4EAJ0"/>
<feature type="transmembrane region" description="Helical" evidence="8">
    <location>
        <begin position="273"/>
        <end position="297"/>
    </location>
</feature>
<feature type="transmembrane region" description="Helical" evidence="8">
    <location>
        <begin position="377"/>
        <end position="401"/>
    </location>
</feature>
<reference evidence="10 11" key="1">
    <citation type="submission" date="2018-05" db="EMBL/GenBank/DDBJ databases">
        <title>Reference genomes for bee gut microbiota database.</title>
        <authorList>
            <person name="Ellegaard K.M."/>
        </authorList>
    </citation>
    <scope>NUCLEOTIDE SEQUENCE [LARGE SCALE GENOMIC DNA]</scope>
    <source>
        <strain evidence="10 11">ESL0182</strain>
    </source>
</reference>
<dbReference type="FunFam" id="1.20.1250.20:FF:000073">
    <property type="entry name" value="MFS myo-inositol transporter, putative"/>
    <property type="match status" value="1"/>
</dbReference>
<dbReference type="InterPro" id="IPR050814">
    <property type="entry name" value="Myo-inositol_Transporter"/>
</dbReference>
<keyword evidence="11" id="KW-1185">Reference proteome</keyword>
<keyword evidence="6 8" id="KW-0472">Membrane</keyword>
<dbReference type="InterPro" id="IPR005829">
    <property type="entry name" value="Sugar_transporter_CS"/>
</dbReference>
<feature type="transmembrane region" description="Helical" evidence="8">
    <location>
        <begin position="34"/>
        <end position="60"/>
    </location>
</feature>